<dbReference type="GO" id="GO:0016929">
    <property type="term" value="F:deSUMOylase activity"/>
    <property type="evidence" value="ECO:0007669"/>
    <property type="project" value="TreeGrafter"/>
</dbReference>
<evidence type="ECO:0000256" key="1">
    <source>
        <dbReference type="ARBA" id="ARBA00005234"/>
    </source>
</evidence>
<gene>
    <name evidence="6" type="ORF">Ddye_015249</name>
</gene>
<dbReference type="AlphaFoldDB" id="A0AAD9WZD4"/>
<dbReference type="GO" id="GO:0016926">
    <property type="term" value="P:protein desumoylation"/>
    <property type="evidence" value="ECO:0007669"/>
    <property type="project" value="TreeGrafter"/>
</dbReference>
<dbReference type="PROSITE" id="PS50600">
    <property type="entry name" value="ULP_PROTEASE"/>
    <property type="match status" value="1"/>
</dbReference>
<evidence type="ECO:0000256" key="4">
    <source>
        <dbReference type="ARBA" id="ARBA00022807"/>
    </source>
</evidence>
<dbReference type="InterPro" id="IPR038765">
    <property type="entry name" value="Papain-like_cys_pep_sf"/>
</dbReference>
<evidence type="ECO:0000256" key="2">
    <source>
        <dbReference type="ARBA" id="ARBA00022670"/>
    </source>
</evidence>
<organism evidence="6 7">
    <name type="scientific">Dipteronia dyeriana</name>
    <dbReference type="NCBI Taxonomy" id="168575"/>
    <lineage>
        <taxon>Eukaryota</taxon>
        <taxon>Viridiplantae</taxon>
        <taxon>Streptophyta</taxon>
        <taxon>Embryophyta</taxon>
        <taxon>Tracheophyta</taxon>
        <taxon>Spermatophyta</taxon>
        <taxon>Magnoliopsida</taxon>
        <taxon>eudicotyledons</taxon>
        <taxon>Gunneridae</taxon>
        <taxon>Pentapetalae</taxon>
        <taxon>rosids</taxon>
        <taxon>malvids</taxon>
        <taxon>Sapindales</taxon>
        <taxon>Sapindaceae</taxon>
        <taxon>Hippocastanoideae</taxon>
        <taxon>Acereae</taxon>
        <taxon>Dipteronia</taxon>
    </lineage>
</organism>
<dbReference type="GO" id="GO:0005634">
    <property type="term" value="C:nucleus"/>
    <property type="evidence" value="ECO:0007669"/>
    <property type="project" value="TreeGrafter"/>
</dbReference>
<dbReference type="GO" id="GO:0006508">
    <property type="term" value="P:proteolysis"/>
    <property type="evidence" value="ECO:0007669"/>
    <property type="project" value="UniProtKB-KW"/>
</dbReference>
<comment type="caution">
    <text evidence="6">The sequence shown here is derived from an EMBL/GenBank/DDBJ whole genome shotgun (WGS) entry which is preliminary data.</text>
</comment>
<evidence type="ECO:0000256" key="3">
    <source>
        <dbReference type="ARBA" id="ARBA00022801"/>
    </source>
</evidence>
<keyword evidence="3" id="KW-0378">Hydrolase</keyword>
<dbReference type="Pfam" id="PF02902">
    <property type="entry name" value="Peptidase_C48"/>
    <property type="match status" value="1"/>
</dbReference>
<dbReference type="PANTHER" id="PTHR12606">
    <property type="entry name" value="SENTRIN/SUMO-SPECIFIC PROTEASE"/>
    <property type="match status" value="1"/>
</dbReference>
<dbReference type="InterPro" id="IPR003653">
    <property type="entry name" value="Peptidase_C48_C"/>
</dbReference>
<evidence type="ECO:0000313" key="7">
    <source>
        <dbReference type="Proteomes" id="UP001280121"/>
    </source>
</evidence>
<feature type="domain" description="Ubiquitin-like protease family profile" evidence="5">
    <location>
        <begin position="1"/>
        <end position="185"/>
    </location>
</feature>
<dbReference type="Proteomes" id="UP001280121">
    <property type="component" value="Unassembled WGS sequence"/>
</dbReference>
<evidence type="ECO:0000313" key="6">
    <source>
        <dbReference type="EMBL" id="KAK2647760.1"/>
    </source>
</evidence>
<sequence>MFRYGPFHLSVSLNALDAQVINYVFSEDLPPSETIVSTARIIVNRSSVRTLEPKVWIISLVADNNKHIATKKISHLYWYMPTQFAIYIPINNLKNHWYLTLVNIKESKVEIWDSLPSRRKNDQSRLKQVQKFMISLDNVLATEMKSCFGSSFSFQRFSLVWPKDVPTQLNFYDSGVFVCMFMNEQSNATSRKFTNTINSVAERLFFGPSTGNIFNE</sequence>
<keyword evidence="4" id="KW-0788">Thiol protease</keyword>
<evidence type="ECO:0000259" key="5">
    <source>
        <dbReference type="PROSITE" id="PS50600"/>
    </source>
</evidence>
<dbReference type="PANTHER" id="PTHR12606:SF151">
    <property type="entry name" value="UBIQUITIN-LIKE PROTEASE FAMILY PROFILE DOMAIN-CONTAINING PROTEIN"/>
    <property type="match status" value="1"/>
</dbReference>
<reference evidence="6" key="1">
    <citation type="journal article" date="2023" name="Plant J.">
        <title>Genome sequences and population genomics provide insights into the demographic history, inbreeding, and mutation load of two 'living fossil' tree species of Dipteronia.</title>
        <authorList>
            <person name="Feng Y."/>
            <person name="Comes H.P."/>
            <person name="Chen J."/>
            <person name="Zhu S."/>
            <person name="Lu R."/>
            <person name="Zhang X."/>
            <person name="Li P."/>
            <person name="Qiu J."/>
            <person name="Olsen K.M."/>
            <person name="Qiu Y."/>
        </authorList>
    </citation>
    <scope>NUCLEOTIDE SEQUENCE</scope>
    <source>
        <strain evidence="6">KIB01</strain>
    </source>
</reference>
<dbReference type="SUPFAM" id="SSF54001">
    <property type="entry name" value="Cysteine proteinases"/>
    <property type="match status" value="1"/>
</dbReference>
<comment type="similarity">
    <text evidence="1">Belongs to the peptidase C48 family.</text>
</comment>
<dbReference type="EMBL" id="JANJYI010000005">
    <property type="protein sequence ID" value="KAK2647760.1"/>
    <property type="molecule type" value="Genomic_DNA"/>
</dbReference>
<protein>
    <recommendedName>
        <fullName evidence="5">Ubiquitin-like protease family profile domain-containing protein</fullName>
    </recommendedName>
</protein>
<dbReference type="Gene3D" id="3.40.395.10">
    <property type="entry name" value="Adenoviral Proteinase, Chain A"/>
    <property type="match status" value="1"/>
</dbReference>
<keyword evidence="7" id="KW-1185">Reference proteome</keyword>
<name>A0AAD9WZD4_9ROSI</name>
<accession>A0AAD9WZD4</accession>
<proteinExistence type="inferred from homology"/>
<keyword evidence="2" id="KW-0645">Protease</keyword>